<dbReference type="EMBL" id="ML977314">
    <property type="protein sequence ID" value="KAF2120119.1"/>
    <property type="molecule type" value="Genomic_DNA"/>
</dbReference>
<evidence type="ECO:0000313" key="2">
    <source>
        <dbReference type="Proteomes" id="UP000799770"/>
    </source>
</evidence>
<dbReference type="Proteomes" id="UP000799770">
    <property type="component" value="Unassembled WGS sequence"/>
</dbReference>
<evidence type="ECO:0000313" key="1">
    <source>
        <dbReference type="EMBL" id="KAF2120119.1"/>
    </source>
</evidence>
<protein>
    <submittedName>
        <fullName evidence="1">Uncharacterized protein</fullName>
    </submittedName>
</protein>
<accession>A0A6A5ZL76</accession>
<proteinExistence type="predicted"/>
<gene>
    <name evidence="1" type="ORF">BDV96DRAFT_641972</name>
</gene>
<keyword evidence="2" id="KW-1185">Reference proteome</keyword>
<organism evidence="1 2">
    <name type="scientific">Lophiotrema nucula</name>
    <dbReference type="NCBI Taxonomy" id="690887"/>
    <lineage>
        <taxon>Eukaryota</taxon>
        <taxon>Fungi</taxon>
        <taxon>Dikarya</taxon>
        <taxon>Ascomycota</taxon>
        <taxon>Pezizomycotina</taxon>
        <taxon>Dothideomycetes</taxon>
        <taxon>Pleosporomycetidae</taxon>
        <taxon>Pleosporales</taxon>
        <taxon>Lophiotremataceae</taxon>
        <taxon>Lophiotrema</taxon>
    </lineage>
</organism>
<dbReference type="AlphaFoldDB" id="A0A6A5ZL76"/>
<reference evidence="1" key="1">
    <citation type="journal article" date="2020" name="Stud. Mycol.">
        <title>101 Dothideomycetes genomes: a test case for predicting lifestyles and emergence of pathogens.</title>
        <authorList>
            <person name="Haridas S."/>
            <person name="Albert R."/>
            <person name="Binder M."/>
            <person name="Bloem J."/>
            <person name="Labutti K."/>
            <person name="Salamov A."/>
            <person name="Andreopoulos B."/>
            <person name="Baker S."/>
            <person name="Barry K."/>
            <person name="Bills G."/>
            <person name="Bluhm B."/>
            <person name="Cannon C."/>
            <person name="Castanera R."/>
            <person name="Culley D."/>
            <person name="Daum C."/>
            <person name="Ezra D."/>
            <person name="Gonzalez J."/>
            <person name="Henrissat B."/>
            <person name="Kuo A."/>
            <person name="Liang C."/>
            <person name="Lipzen A."/>
            <person name="Lutzoni F."/>
            <person name="Magnuson J."/>
            <person name="Mondo S."/>
            <person name="Nolan M."/>
            <person name="Ohm R."/>
            <person name="Pangilinan J."/>
            <person name="Park H.-J."/>
            <person name="Ramirez L."/>
            <person name="Alfaro M."/>
            <person name="Sun H."/>
            <person name="Tritt A."/>
            <person name="Yoshinaga Y."/>
            <person name="Zwiers L.-H."/>
            <person name="Turgeon B."/>
            <person name="Goodwin S."/>
            <person name="Spatafora J."/>
            <person name="Crous P."/>
            <person name="Grigoriev I."/>
        </authorList>
    </citation>
    <scope>NUCLEOTIDE SEQUENCE</scope>
    <source>
        <strain evidence="1">CBS 627.86</strain>
    </source>
</reference>
<sequence length="184" mass="21063">MAVDGPLDPNVAKLWWDMLVATSRADILERNLQMTSQTDILEEEHVERVIFSRHVVTRFLAVLESIGLKACPDFAGHDDPTRHFLWKMAKKTYTKFRIDHGEYEGLPQSIARYERTLLQELSVRQAVSSNASQPYLSGHPEDEELERDVWKAVVNETGYMYGIPVANGITGYMSDIEHLLSSRR</sequence>
<name>A0A6A5ZL76_9PLEO</name>